<evidence type="ECO:0000313" key="2">
    <source>
        <dbReference type="EMBL" id="TKV80431.1"/>
    </source>
</evidence>
<dbReference type="RefSeq" id="WP_137479212.1">
    <property type="nucleotide sequence ID" value="NZ_SZZP01000009.1"/>
</dbReference>
<evidence type="ECO:0000259" key="1">
    <source>
        <dbReference type="Pfam" id="PF26354"/>
    </source>
</evidence>
<gene>
    <name evidence="2" type="ORF">FDV58_16900</name>
</gene>
<organism evidence="2 3">
    <name type="scientific">Bradyrhizobium elkanii</name>
    <dbReference type="NCBI Taxonomy" id="29448"/>
    <lineage>
        <taxon>Bacteria</taxon>
        <taxon>Pseudomonadati</taxon>
        <taxon>Pseudomonadota</taxon>
        <taxon>Alphaproteobacteria</taxon>
        <taxon>Hyphomicrobiales</taxon>
        <taxon>Nitrobacteraceae</taxon>
        <taxon>Bradyrhizobium</taxon>
    </lineage>
</organism>
<name>A0A4U6S0E0_BRAEL</name>
<comment type="caution">
    <text evidence="2">The sequence shown here is derived from an EMBL/GenBank/DDBJ whole genome shotgun (WGS) entry which is preliminary data.</text>
</comment>
<accession>A0A4U6S0E0</accession>
<evidence type="ECO:0000313" key="3">
    <source>
        <dbReference type="Proteomes" id="UP000305095"/>
    </source>
</evidence>
<sequence>MLPLEYDRSEDRDIIVRDRFDGFRREFLRTLVNPEVIEEHRRTPLGQHSERLERLLIYFRQRPLQQRYAVRAVDPFRRYQVVRLSGRRGVSPRVVDDAIYTSANDARHGLFLRCIRDLLET</sequence>
<dbReference type="InterPro" id="IPR058713">
    <property type="entry name" value="DMF_alpha_dom"/>
</dbReference>
<proteinExistence type="predicted"/>
<dbReference type="Proteomes" id="UP000305095">
    <property type="component" value="Unassembled WGS sequence"/>
</dbReference>
<dbReference type="Pfam" id="PF26354">
    <property type="entry name" value="DMF_alpha"/>
    <property type="match status" value="1"/>
</dbReference>
<protein>
    <recommendedName>
        <fullName evidence="1">N,N-dimethylformamidase alpha subunit domain-containing protein</fullName>
    </recommendedName>
</protein>
<reference evidence="2 3" key="1">
    <citation type="submission" date="2019-05" db="EMBL/GenBank/DDBJ databases">
        <title>Draft Genome of Bradyrhizobium elkanii strain SEMIA 938, Used in Commercial Inoculants for Lupinus spp. in Brazil.</title>
        <authorList>
            <person name="Hungria M."/>
            <person name="Delamuta J.R.M."/>
            <person name="Ribeiro R.A."/>
            <person name="Nogueira M.A."/>
        </authorList>
    </citation>
    <scope>NUCLEOTIDE SEQUENCE [LARGE SCALE GENOMIC DNA]</scope>
    <source>
        <strain evidence="2 3">Semia 938</strain>
    </source>
</reference>
<dbReference type="EMBL" id="SZZP01000009">
    <property type="protein sequence ID" value="TKV80431.1"/>
    <property type="molecule type" value="Genomic_DNA"/>
</dbReference>
<feature type="domain" description="N,N-dimethylformamidase alpha subunit" evidence="1">
    <location>
        <begin position="16"/>
        <end position="119"/>
    </location>
</feature>
<dbReference type="AlphaFoldDB" id="A0A4U6S0E0"/>